<keyword evidence="5" id="KW-0560">Oxidoreductase</keyword>
<comment type="similarity">
    <text evidence="2">Belongs to the GMC oxidoreductase family.</text>
</comment>
<evidence type="ECO:0000256" key="2">
    <source>
        <dbReference type="ARBA" id="ARBA00010790"/>
    </source>
</evidence>
<dbReference type="InterPro" id="IPR036188">
    <property type="entry name" value="FAD/NAD-bd_sf"/>
</dbReference>
<evidence type="ECO:0000313" key="10">
    <source>
        <dbReference type="Proteomes" id="UP001165269"/>
    </source>
</evidence>
<dbReference type="Proteomes" id="UP001165269">
    <property type="component" value="Unassembled WGS sequence"/>
</dbReference>
<name>A0ABS9Y0L9_9ACTN</name>
<comment type="caution">
    <text evidence="9">The sequence shown here is derived from an EMBL/GenBank/DDBJ whole genome shotgun (WGS) entry which is preliminary data.</text>
</comment>
<protein>
    <submittedName>
        <fullName evidence="9">GMC oxidoreductase</fullName>
    </submittedName>
</protein>
<dbReference type="PANTHER" id="PTHR42784:SF1">
    <property type="entry name" value="PYRANOSE 2-OXIDASE"/>
    <property type="match status" value="1"/>
</dbReference>
<reference evidence="9" key="1">
    <citation type="submission" date="2022-03" db="EMBL/GenBank/DDBJ databases">
        <title>Streptomyces 7R015 and 7R016 isolated from Barleria lupulina in Thailand.</title>
        <authorList>
            <person name="Kanchanasin P."/>
            <person name="Phongsopitanun W."/>
            <person name="Tanasupawat S."/>
        </authorList>
    </citation>
    <scope>NUCLEOTIDE SEQUENCE</scope>
    <source>
        <strain evidence="9">7R015</strain>
    </source>
</reference>
<dbReference type="InterPro" id="IPR000172">
    <property type="entry name" value="GMC_OxRdtase_N"/>
</dbReference>
<evidence type="ECO:0000256" key="5">
    <source>
        <dbReference type="ARBA" id="ARBA00023002"/>
    </source>
</evidence>
<dbReference type="EMBL" id="JALDAY010000002">
    <property type="protein sequence ID" value="MCI3270753.1"/>
    <property type="molecule type" value="Genomic_DNA"/>
</dbReference>
<dbReference type="SUPFAM" id="SSF51905">
    <property type="entry name" value="FAD/NAD(P)-binding domain"/>
    <property type="match status" value="1"/>
</dbReference>
<keyword evidence="3" id="KW-0285">Flavoprotein</keyword>
<evidence type="ECO:0000256" key="1">
    <source>
        <dbReference type="ARBA" id="ARBA00001974"/>
    </source>
</evidence>
<evidence type="ECO:0000259" key="8">
    <source>
        <dbReference type="Pfam" id="PF05199"/>
    </source>
</evidence>
<accession>A0ABS9Y0L9</accession>
<dbReference type="SUPFAM" id="SSF54373">
    <property type="entry name" value="FAD-linked reductases, C-terminal domain"/>
    <property type="match status" value="1"/>
</dbReference>
<dbReference type="Pfam" id="PF05199">
    <property type="entry name" value="GMC_oxred_C"/>
    <property type="match status" value="1"/>
</dbReference>
<evidence type="ECO:0000259" key="7">
    <source>
        <dbReference type="Pfam" id="PF00732"/>
    </source>
</evidence>
<comment type="cofactor">
    <cofactor evidence="1">
        <name>FAD</name>
        <dbReference type="ChEBI" id="CHEBI:57692"/>
    </cofactor>
</comment>
<proteinExistence type="inferred from homology"/>
<dbReference type="InterPro" id="IPR051473">
    <property type="entry name" value="P2Ox-like"/>
</dbReference>
<dbReference type="InterPro" id="IPR007867">
    <property type="entry name" value="GMC_OxRtase_C"/>
</dbReference>
<dbReference type="Gene3D" id="3.50.50.60">
    <property type="entry name" value="FAD/NAD(P)-binding domain"/>
    <property type="match status" value="2"/>
</dbReference>
<feature type="domain" description="Glucose-methanol-choline oxidoreductase C-terminal" evidence="8">
    <location>
        <begin position="405"/>
        <end position="521"/>
    </location>
</feature>
<dbReference type="Pfam" id="PF00732">
    <property type="entry name" value="GMC_oxred_N"/>
    <property type="match status" value="1"/>
</dbReference>
<feature type="region of interest" description="Disordered" evidence="6">
    <location>
        <begin position="80"/>
        <end position="103"/>
    </location>
</feature>
<evidence type="ECO:0000256" key="6">
    <source>
        <dbReference type="SAM" id="MobiDB-lite"/>
    </source>
</evidence>
<dbReference type="RefSeq" id="WP_242762130.1">
    <property type="nucleotide sequence ID" value="NZ_JALDAY010000002.1"/>
</dbReference>
<organism evidence="9 10">
    <name type="scientific">Streptomyces cylindrosporus</name>
    <dbReference type="NCBI Taxonomy" id="2927583"/>
    <lineage>
        <taxon>Bacteria</taxon>
        <taxon>Bacillati</taxon>
        <taxon>Actinomycetota</taxon>
        <taxon>Actinomycetes</taxon>
        <taxon>Kitasatosporales</taxon>
        <taxon>Streptomycetaceae</taxon>
        <taxon>Streptomyces</taxon>
    </lineage>
</organism>
<evidence type="ECO:0000256" key="3">
    <source>
        <dbReference type="ARBA" id="ARBA00022630"/>
    </source>
</evidence>
<evidence type="ECO:0000256" key="4">
    <source>
        <dbReference type="ARBA" id="ARBA00022827"/>
    </source>
</evidence>
<keyword evidence="4" id="KW-0274">FAD</keyword>
<feature type="domain" description="Glucose-methanol-choline oxidoreductase N-terminal" evidence="7">
    <location>
        <begin position="249"/>
        <end position="319"/>
    </location>
</feature>
<dbReference type="PANTHER" id="PTHR42784">
    <property type="entry name" value="PYRANOSE 2-OXIDASE"/>
    <property type="match status" value="1"/>
</dbReference>
<feature type="compositionally biased region" description="Basic and acidic residues" evidence="6">
    <location>
        <begin position="86"/>
        <end position="97"/>
    </location>
</feature>
<sequence>MTSPHSAPRGVSSDGPVRPVEHVDVLIIGSGPTGSAYARVLADEAPGARVLMVEAGPQVSTPRGRHVKNITDPALRVAAQTASQGPDRDIRPGDPVHSRPPGVMVRPGTYLLGEKASGVPDEGDSADGSVGMPGASLSTNVGGMGAHWTCACPRPGEGERITDIPDAELDAALDRAEELLNVTTTAFTDAPFADEVRKRLSAELDAGRSPERRVQTMPLAVETWPDGSRHWSGTDVILGDLADKDTDTFELRPDTLCRRLLLEGSTVAGAELEHLPTGRRTTVNARWVVVAGDALRTPQLLFASGIRPAALGRYLNDQPQIVVAVRLDPAVLAAARDAAAVERPDASFNPVSGVSWVPYDHETHPFHGQVMQLDASPVPLEEEVEPGSIVGLGWFCAKDVRAQDRVEFSETETDPYGMPAMTLHYRLTEVDEDRIEAAKRAAARAARLLGAFLDPRGPRRLPSGSSLHYQGTVRMGAVDDGTSVCDTHCRVWGTENVYVAGNGVIPTETACNPTLTSVALAARGAQDIARRYHEENARVS</sequence>
<gene>
    <name evidence="9" type="ORF">MQP27_06460</name>
</gene>
<evidence type="ECO:0000313" key="9">
    <source>
        <dbReference type="EMBL" id="MCI3270753.1"/>
    </source>
</evidence>
<keyword evidence="10" id="KW-1185">Reference proteome</keyword>